<feature type="compositionally biased region" description="Polar residues" evidence="5">
    <location>
        <begin position="273"/>
        <end position="283"/>
    </location>
</feature>
<keyword evidence="8" id="KW-1185">Reference proteome</keyword>
<name>A0AAI8Z1H0_9PEZI</name>
<keyword evidence="3 6" id="KW-1133">Transmembrane helix</keyword>
<feature type="transmembrane region" description="Helical" evidence="6">
    <location>
        <begin position="468"/>
        <end position="488"/>
    </location>
</feature>
<sequence>MVWTNDDRGWLLTGLSAVACMFGASVICVDIIIRQFPGKRSFRIQDSDRFMSVSLSLSFGVMLFSALYSMLPSSKSSLEKGGYSSRDSAWILIGCFIGGVMGIQIISRVIHKYIPHNVVDCEHSHEPDEEAAHKKSDDHHNTAGHDLPHAHGHGQTRMHAQRSTESALPDPTSRNETLQRKSSLPLFGGKSMSSNTHSETNGHITPTRPTLQSSITGTISKLTSGKDPSCGCDGPCYGYSDICQTKCFKTVTPGGVIKMTKPSAGIQRPSAVKNLTASESTPLLQRIDDDSLTRPHTHSAAERHAPREESYDLEQGPSEDSSTTAVATRSHEHHDHDDDDDDDEHDEHDDLEDSQHHHHHVPTNAFLSIGLQTSIAIALHKLPEGFITYATNHANPDLGFSVFFALFIHNITEGFAMALPLYLAINNRVKAVTISFALGGLSQPLGAGVAALWFHFGKQGGWAPSEAGNGIMFAITAGIMASVALQLFSEALELTHSKGLCMVGAFCGMAILGISSALTA</sequence>
<dbReference type="AlphaFoldDB" id="A0AAI8Z1H0"/>
<evidence type="ECO:0000256" key="1">
    <source>
        <dbReference type="ARBA" id="ARBA00004141"/>
    </source>
</evidence>
<dbReference type="GO" id="GO:0005385">
    <property type="term" value="F:zinc ion transmembrane transporter activity"/>
    <property type="evidence" value="ECO:0007669"/>
    <property type="project" value="TreeGrafter"/>
</dbReference>
<feature type="transmembrane region" description="Helical" evidence="6">
    <location>
        <begin position="91"/>
        <end position="110"/>
    </location>
</feature>
<dbReference type="Proteomes" id="UP001296104">
    <property type="component" value="Unassembled WGS sequence"/>
</dbReference>
<protein>
    <submittedName>
        <fullName evidence="7">Zinc-regulated transporter 3</fullName>
    </submittedName>
</protein>
<feature type="compositionally biased region" description="Basic and acidic residues" evidence="5">
    <location>
        <begin position="286"/>
        <end position="310"/>
    </location>
</feature>
<feature type="compositionally biased region" description="Basic residues" evidence="5">
    <location>
        <begin position="150"/>
        <end position="160"/>
    </location>
</feature>
<accession>A0AAI8Z1H0</accession>
<reference evidence="7" key="1">
    <citation type="submission" date="2023-11" db="EMBL/GenBank/DDBJ databases">
        <authorList>
            <person name="Alioto T."/>
            <person name="Alioto T."/>
            <person name="Gomez Garrido J."/>
        </authorList>
    </citation>
    <scope>NUCLEOTIDE SEQUENCE</scope>
</reference>
<comment type="caution">
    <text evidence="7">The sequence shown here is derived from an EMBL/GenBank/DDBJ whole genome shotgun (WGS) entry which is preliminary data.</text>
</comment>
<dbReference type="InterPro" id="IPR003689">
    <property type="entry name" value="ZIP"/>
</dbReference>
<dbReference type="Pfam" id="PF02535">
    <property type="entry name" value="Zip"/>
    <property type="match status" value="2"/>
</dbReference>
<feature type="region of interest" description="Disordered" evidence="5">
    <location>
        <begin position="124"/>
        <end position="214"/>
    </location>
</feature>
<feature type="compositionally biased region" description="Polar residues" evidence="5">
    <location>
        <begin position="318"/>
        <end position="327"/>
    </location>
</feature>
<dbReference type="PANTHER" id="PTHR11040:SF210">
    <property type="entry name" value="ZINC-REGULATED TRANSPORTER 3"/>
    <property type="match status" value="1"/>
</dbReference>
<evidence type="ECO:0000313" key="8">
    <source>
        <dbReference type="Proteomes" id="UP001296104"/>
    </source>
</evidence>
<evidence type="ECO:0000256" key="3">
    <source>
        <dbReference type="ARBA" id="ARBA00022989"/>
    </source>
</evidence>
<feature type="transmembrane region" description="Helical" evidence="6">
    <location>
        <begin position="53"/>
        <end position="71"/>
    </location>
</feature>
<gene>
    <name evidence="7" type="ORF">LECACI_7A005851</name>
</gene>
<evidence type="ECO:0000256" key="6">
    <source>
        <dbReference type="SAM" id="Phobius"/>
    </source>
</evidence>
<dbReference type="GO" id="GO:0016020">
    <property type="term" value="C:membrane"/>
    <property type="evidence" value="ECO:0007669"/>
    <property type="project" value="UniProtKB-SubCell"/>
</dbReference>
<feature type="compositionally biased region" description="Acidic residues" evidence="5">
    <location>
        <begin position="337"/>
        <end position="352"/>
    </location>
</feature>
<keyword evidence="4 6" id="KW-0472">Membrane</keyword>
<keyword evidence="2 6" id="KW-0812">Transmembrane</keyword>
<proteinExistence type="predicted"/>
<feature type="compositionally biased region" description="Polar residues" evidence="5">
    <location>
        <begin position="161"/>
        <end position="182"/>
    </location>
</feature>
<dbReference type="PANTHER" id="PTHR11040">
    <property type="entry name" value="ZINC/IRON TRANSPORTER"/>
    <property type="match status" value="1"/>
</dbReference>
<feature type="compositionally biased region" description="Basic and acidic residues" evidence="5">
    <location>
        <begin position="124"/>
        <end position="149"/>
    </location>
</feature>
<comment type="subcellular location">
    <subcellularLocation>
        <location evidence="1">Membrane</location>
        <topology evidence="1">Multi-pass membrane protein</topology>
    </subcellularLocation>
</comment>
<feature type="transmembrane region" description="Helical" evidence="6">
    <location>
        <begin position="432"/>
        <end position="456"/>
    </location>
</feature>
<organism evidence="7 8">
    <name type="scientific">Lecanosticta acicola</name>
    <dbReference type="NCBI Taxonomy" id="111012"/>
    <lineage>
        <taxon>Eukaryota</taxon>
        <taxon>Fungi</taxon>
        <taxon>Dikarya</taxon>
        <taxon>Ascomycota</taxon>
        <taxon>Pezizomycotina</taxon>
        <taxon>Dothideomycetes</taxon>
        <taxon>Dothideomycetidae</taxon>
        <taxon>Mycosphaerellales</taxon>
        <taxon>Mycosphaerellaceae</taxon>
        <taxon>Lecanosticta</taxon>
    </lineage>
</organism>
<feature type="transmembrane region" description="Helical" evidence="6">
    <location>
        <begin position="12"/>
        <end position="33"/>
    </location>
</feature>
<feature type="compositionally biased region" description="Polar residues" evidence="5">
    <location>
        <begin position="191"/>
        <end position="214"/>
    </location>
</feature>
<feature type="transmembrane region" description="Helical" evidence="6">
    <location>
        <begin position="402"/>
        <end position="425"/>
    </location>
</feature>
<evidence type="ECO:0000313" key="7">
    <source>
        <dbReference type="EMBL" id="CAK4030693.1"/>
    </source>
</evidence>
<evidence type="ECO:0000256" key="2">
    <source>
        <dbReference type="ARBA" id="ARBA00022692"/>
    </source>
</evidence>
<feature type="region of interest" description="Disordered" evidence="5">
    <location>
        <begin position="259"/>
        <end position="359"/>
    </location>
</feature>
<evidence type="ECO:0000256" key="4">
    <source>
        <dbReference type="ARBA" id="ARBA00023136"/>
    </source>
</evidence>
<feature type="transmembrane region" description="Helical" evidence="6">
    <location>
        <begin position="500"/>
        <end position="518"/>
    </location>
</feature>
<dbReference type="EMBL" id="CAVMBE010000039">
    <property type="protein sequence ID" value="CAK4030693.1"/>
    <property type="molecule type" value="Genomic_DNA"/>
</dbReference>
<evidence type="ECO:0000256" key="5">
    <source>
        <dbReference type="SAM" id="MobiDB-lite"/>
    </source>
</evidence>